<sequence>MSIMKLSLLMFTVVALANPIAEPIPVDGEAVARTVDHLASRAIGDACTVSGKGSLNGLANERIVALLLVCLGFVRTLPIMFNAVNSNHVLPHIRPGVLAEIQIKAAKEAGL</sequence>
<dbReference type="RefSeq" id="XP_007804393.1">
    <property type="nucleotide sequence ID" value="XM_007806202.1"/>
</dbReference>
<protein>
    <submittedName>
        <fullName evidence="2">Uncharacterized protein</fullName>
    </submittedName>
</protein>
<proteinExistence type="predicted"/>
<accession>U1HLT3</accession>
<keyword evidence="3" id="KW-1185">Reference proteome</keyword>
<keyword evidence="1" id="KW-0732">Signal</keyword>
<dbReference type="OrthoDB" id="2251794at2759"/>
<name>U1HLT3_ENDPU</name>
<dbReference type="EMBL" id="KE721365">
    <property type="protein sequence ID" value="ERF69964.1"/>
    <property type="molecule type" value="Genomic_DNA"/>
</dbReference>
<dbReference type="Proteomes" id="UP000019373">
    <property type="component" value="Unassembled WGS sequence"/>
</dbReference>
<gene>
    <name evidence="2" type="ORF">EPUS_08775</name>
</gene>
<organism evidence="2 3">
    <name type="scientific">Endocarpon pusillum (strain Z07020 / HMAS-L-300199)</name>
    <name type="common">Lichen-forming fungus</name>
    <dbReference type="NCBI Taxonomy" id="1263415"/>
    <lineage>
        <taxon>Eukaryota</taxon>
        <taxon>Fungi</taxon>
        <taxon>Dikarya</taxon>
        <taxon>Ascomycota</taxon>
        <taxon>Pezizomycotina</taxon>
        <taxon>Eurotiomycetes</taxon>
        <taxon>Chaetothyriomycetidae</taxon>
        <taxon>Verrucariales</taxon>
        <taxon>Verrucariaceae</taxon>
        <taxon>Endocarpon</taxon>
    </lineage>
</organism>
<dbReference type="AlphaFoldDB" id="U1HLT3"/>
<reference evidence="3" key="1">
    <citation type="journal article" date="2014" name="BMC Genomics">
        <title>Genome characteristics reveal the impact of lichenization on lichen-forming fungus Endocarpon pusillum Hedwig (Verrucariales, Ascomycota).</title>
        <authorList>
            <person name="Wang Y.-Y."/>
            <person name="Liu B."/>
            <person name="Zhang X.-Y."/>
            <person name="Zhou Q.-M."/>
            <person name="Zhang T."/>
            <person name="Li H."/>
            <person name="Yu Y.-F."/>
            <person name="Zhang X.-L."/>
            <person name="Hao X.-Y."/>
            <person name="Wang M."/>
            <person name="Wang L."/>
            <person name="Wei J.-C."/>
        </authorList>
    </citation>
    <scope>NUCLEOTIDE SEQUENCE [LARGE SCALE GENOMIC DNA]</scope>
    <source>
        <strain evidence="3">Z07020 / HMAS-L-300199</strain>
    </source>
</reference>
<feature type="signal peptide" evidence="1">
    <location>
        <begin position="1"/>
        <end position="17"/>
    </location>
</feature>
<evidence type="ECO:0000313" key="2">
    <source>
        <dbReference type="EMBL" id="ERF69964.1"/>
    </source>
</evidence>
<evidence type="ECO:0000313" key="3">
    <source>
        <dbReference type="Proteomes" id="UP000019373"/>
    </source>
</evidence>
<evidence type="ECO:0000256" key="1">
    <source>
        <dbReference type="SAM" id="SignalP"/>
    </source>
</evidence>
<dbReference type="GeneID" id="19243618"/>
<feature type="chain" id="PRO_5004612315" evidence="1">
    <location>
        <begin position="18"/>
        <end position="111"/>
    </location>
</feature>
<dbReference type="HOGENOM" id="CLU_2158354_0_0_1"/>